<evidence type="ECO:0000313" key="3">
    <source>
        <dbReference type="Proteomes" id="UP000038010"/>
    </source>
</evidence>
<dbReference type="GeneID" id="28731662"/>
<sequence>MEQQYPRIEVLGDGPDATLQIEFSPGEDRKQWKLSKLQRICRLPLCLIDNATKTPNALTQEERKEVWRLVNWAFRLRHLYVLASSHARWQLENQIVDVVLSKINLVGSIEYQKSLRFENLEKLIDGTMTKAMAIILNAFRVEGFVVQNPELDDIISKYLGFSAWDSPSLFTTQGQGLRELYLSRFRPEVPDDQKVALSTNLNLSRWIKTEPTTRGDIPSSIRLAATMHEAMTAAECCDRFGAPGTVVDLDVSSYESRLAQSGHQVAFHLCLRFSDAVTRRMVAYAQQKDQHLARHNVNQATPTEEQMRRAQGRLTVLEIESKIYNKHKMVRASARARQVAGTVNRVVPTAGTIHGVGAATAQQLVGQHHHVQPVLARTRHPLPVYYGGSAIQAQANRVPPPLVQGHTRVEGVSTGQHRNTVLPAARNSSQVIVVDDDDDGGTGPAASIDQSGEAASTGPVGRANARGGANQAEEATVNQQEQVEASGTAVANATNEDLNDEELRQPNRGLKRRHSQSASERGED</sequence>
<feature type="compositionally biased region" description="Polar residues" evidence="1">
    <location>
        <begin position="476"/>
        <end position="496"/>
    </location>
</feature>
<dbReference type="RefSeq" id="XP_017995464.1">
    <property type="nucleotide sequence ID" value="XM_018139782.1"/>
</dbReference>
<name>A0A0N0NI70_9EURO</name>
<protein>
    <submittedName>
        <fullName evidence="2">Uncharacterized protein</fullName>
    </submittedName>
</protein>
<feature type="region of interest" description="Disordered" evidence="1">
    <location>
        <begin position="434"/>
        <end position="524"/>
    </location>
</feature>
<comment type="caution">
    <text evidence="2">The sequence shown here is derived from an EMBL/GenBank/DDBJ whole genome shotgun (WGS) entry which is preliminary data.</text>
</comment>
<reference evidence="2 3" key="1">
    <citation type="submission" date="2015-06" db="EMBL/GenBank/DDBJ databases">
        <title>Draft genome of the ant-associated black yeast Phialophora attae CBS 131958.</title>
        <authorList>
            <person name="Moreno L.F."/>
            <person name="Stielow B.J."/>
            <person name="de Hoog S."/>
            <person name="Vicente V.A."/>
            <person name="Weiss V.A."/>
            <person name="de Vries M."/>
            <person name="Cruz L.M."/>
            <person name="Souza E.M."/>
        </authorList>
    </citation>
    <scope>NUCLEOTIDE SEQUENCE [LARGE SCALE GENOMIC DNA]</scope>
    <source>
        <strain evidence="2 3">CBS 131958</strain>
    </source>
</reference>
<organism evidence="2 3">
    <name type="scientific">Cyphellophora attinorum</name>
    <dbReference type="NCBI Taxonomy" id="1664694"/>
    <lineage>
        <taxon>Eukaryota</taxon>
        <taxon>Fungi</taxon>
        <taxon>Dikarya</taxon>
        <taxon>Ascomycota</taxon>
        <taxon>Pezizomycotina</taxon>
        <taxon>Eurotiomycetes</taxon>
        <taxon>Chaetothyriomycetidae</taxon>
        <taxon>Chaetothyriales</taxon>
        <taxon>Cyphellophoraceae</taxon>
        <taxon>Cyphellophora</taxon>
    </lineage>
</organism>
<feature type="compositionally biased region" description="Low complexity" evidence="1">
    <location>
        <begin position="462"/>
        <end position="475"/>
    </location>
</feature>
<dbReference type="AlphaFoldDB" id="A0A0N0NI70"/>
<dbReference type="VEuPathDB" id="FungiDB:AB675_10975"/>
<accession>A0A0N0NI70</accession>
<dbReference type="EMBL" id="LFJN01000039">
    <property type="protein sequence ID" value="KPI35501.1"/>
    <property type="molecule type" value="Genomic_DNA"/>
</dbReference>
<keyword evidence="3" id="KW-1185">Reference proteome</keyword>
<evidence type="ECO:0000313" key="2">
    <source>
        <dbReference type="EMBL" id="KPI35501.1"/>
    </source>
</evidence>
<evidence type="ECO:0000256" key="1">
    <source>
        <dbReference type="SAM" id="MobiDB-lite"/>
    </source>
</evidence>
<gene>
    <name evidence="2" type="ORF">AB675_10975</name>
</gene>
<proteinExistence type="predicted"/>
<dbReference type="Proteomes" id="UP000038010">
    <property type="component" value="Unassembled WGS sequence"/>
</dbReference>